<sequence length="149" mass="17257">MPSSRSIVLAFLQTERAQEQTEPVGHDGVEHQHGRKHEISLQLARLRRHRVDNRGVYNRKEDLPKLTGEIGAPYPVAVQLDVGALHQDQQFGKLGRFALLLVHLCRQLLLHRHGQRFHFLPVALVDGIVVIAVVGRWTNECRRYRHYRR</sequence>
<keyword evidence="1" id="KW-1133">Transmembrane helix</keyword>
<dbReference type="EMBL" id="AXCN02002086">
    <property type="status" value="NOT_ANNOTATED_CDS"/>
    <property type="molecule type" value="Genomic_DNA"/>
</dbReference>
<feature type="transmembrane region" description="Helical" evidence="1">
    <location>
        <begin position="117"/>
        <end position="139"/>
    </location>
</feature>
<dbReference type="EnsemblMetazoa" id="AFAF019566-RA">
    <property type="protein sequence ID" value="AFAF019566-PA"/>
    <property type="gene ID" value="AFAF019566"/>
</dbReference>
<protein>
    <submittedName>
        <fullName evidence="2">Uncharacterized protein</fullName>
    </submittedName>
</protein>
<reference evidence="3" key="1">
    <citation type="submission" date="2014-01" db="EMBL/GenBank/DDBJ databases">
        <title>The Genome Sequence of Anopheles farauti FAR1 (V2).</title>
        <authorList>
            <consortium name="The Broad Institute Genomics Platform"/>
            <person name="Neafsey D.E."/>
            <person name="Besansky N."/>
            <person name="Howell P."/>
            <person name="Walton C."/>
            <person name="Young S.K."/>
            <person name="Zeng Q."/>
            <person name="Gargeya S."/>
            <person name="Fitzgerald M."/>
            <person name="Haas B."/>
            <person name="Abouelleil A."/>
            <person name="Allen A.W."/>
            <person name="Alvarado L."/>
            <person name="Arachchi H.M."/>
            <person name="Berlin A.M."/>
            <person name="Chapman S.B."/>
            <person name="Gainer-Dewar J."/>
            <person name="Goldberg J."/>
            <person name="Griggs A."/>
            <person name="Gujja S."/>
            <person name="Hansen M."/>
            <person name="Howarth C."/>
            <person name="Imamovic A."/>
            <person name="Ireland A."/>
            <person name="Larimer J."/>
            <person name="McCowan C."/>
            <person name="Murphy C."/>
            <person name="Pearson M."/>
            <person name="Poon T.W."/>
            <person name="Priest M."/>
            <person name="Roberts A."/>
            <person name="Saif S."/>
            <person name="Shea T."/>
            <person name="Sisk P."/>
            <person name="Sykes S."/>
            <person name="Wortman J."/>
            <person name="Nusbaum C."/>
            <person name="Birren B."/>
        </authorList>
    </citation>
    <scope>NUCLEOTIDE SEQUENCE [LARGE SCALE GENOMIC DNA]</scope>
    <source>
        <strain evidence="3">FAR1</strain>
    </source>
</reference>
<proteinExistence type="predicted"/>
<keyword evidence="1" id="KW-0472">Membrane</keyword>
<evidence type="ECO:0000313" key="2">
    <source>
        <dbReference type="EnsemblMetazoa" id="AFAF019566-PA"/>
    </source>
</evidence>
<dbReference type="VEuPathDB" id="VectorBase:AFAF019566"/>
<accession>A0A182QYR5</accession>
<name>A0A182QYR5_9DIPT</name>
<keyword evidence="3" id="KW-1185">Reference proteome</keyword>
<reference evidence="2" key="2">
    <citation type="submission" date="2020-05" db="UniProtKB">
        <authorList>
            <consortium name="EnsemblMetazoa"/>
        </authorList>
    </citation>
    <scope>IDENTIFICATION</scope>
    <source>
        <strain evidence="2">FAR1</strain>
    </source>
</reference>
<dbReference type="AlphaFoldDB" id="A0A182QYR5"/>
<keyword evidence="1" id="KW-0812">Transmembrane</keyword>
<dbReference type="Proteomes" id="UP000075886">
    <property type="component" value="Unassembled WGS sequence"/>
</dbReference>
<organism evidence="2 3">
    <name type="scientific">Anopheles farauti</name>
    <dbReference type="NCBI Taxonomy" id="69004"/>
    <lineage>
        <taxon>Eukaryota</taxon>
        <taxon>Metazoa</taxon>
        <taxon>Ecdysozoa</taxon>
        <taxon>Arthropoda</taxon>
        <taxon>Hexapoda</taxon>
        <taxon>Insecta</taxon>
        <taxon>Pterygota</taxon>
        <taxon>Neoptera</taxon>
        <taxon>Endopterygota</taxon>
        <taxon>Diptera</taxon>
        <taxon>Nematocera</taxon>
        <taxon>Culicoidea</taxon>
        <taxon>Culicidae</taxon>
        <taxon>Anophelinae</taxon>
        <taxon>Anopheles</taxon>
    </lineage>
</organism>
<evidence type="ECO:0000313" key="3">
    <source>
        <dbReference type="Proteomes" id="UP000075886"/>
    </source>
</evidence>
<evidence type="ECO:0000256" key="1">
    <source>
        <dbReference type="SAM" id="Phobius"/>
    </source>
</evidence>